<feature type="compositionally biased region" description="Low complexity" evidence="15">
    <location>
        <begin position="172"/>
        <end position="193"/>
    </location>
</feature>
<feature type="region of interest" description="Disordered" evidence="15">
    <location>
        <begin position="381"/>
        <end position="411"/>
    </location>
</feature>
<dbReference type="AlphaFoldDB" id="A0A6J2EZR5"/>
<evidence type="ECO:0000256" key="4">
    <source>
        <dbReference type="ARBA" id="ARBA00009780"/>
    </source>
</evidence>
<evidence type="ECO:0000256" key="12">
    <source>
        <dbReference type="ARBA" id="ARBA00048323"/>
    </source>
</evidence>
<feature type="region of interest" description="Disordered" evidence="15">
    <location>
        <begin position="129"/>
        <end position="203"/>
    </location>
</feature>
<comment type="catalytic activity">
    <reaction evidence="13">
        <text>an N-acylsphinganine + H2O = sphinganine + a fatty acid</text>
        <dbReference type="Rhea" id="RHEA:33551"/>
        <dbReference type="ChEBI" id="CHEBI:15377"/>
        <dbReference type="ChEBI" id="CHEBI:28868"/>
        <dbReference type="ChEBI" id="CHEBI:31488"/>
        <dbReference type="ChEBI" id="CHEBI:57817"/>
    </reaction>
    <physiologicalReaction direction="left-to-right" evidence="13">
        <dbReference type="Rhea" id="RHEA:33552"/>
    </physiologicalReaction>
</comment>
<dbReference type="PANTHER" id="PTHR46139">
    <property type="entry name" value="ALKALINE CERAMIDASE"/>
    <property type="match status" value="1"/>
</dbReference>
<evidence type="ECO:0000256" key="1">
    <source>
        <dbReference type="ARBA" id="ARBA00004141"/>
    </source>
</evidence>
<name>A0A6J2EZR5_ZALCA</name>
<evidence type="ECO:0000313" key="17">
    <source>
        <dbReference type="Proteomes" id="UP000515165"/>
    </source>
</evidence>
<feature type="region of interest" description="Disordered" evidence="15">
    <location>
        <begin position="1"/>
        <end position="60"/>
    </location>
</feature>
<dbReference type="Pfam" id="PF05875">
    <property type="entry name" value="Ceramidase"/>
    <property type="match status" value="1"/>
</dbReference>
<evidence type="ECO:0000256" key="8">
    <source>
        <dbReference type="ARBA" id="ARBA00022919"/>
    </source>
</evidence>
<dbReference type="GO" id="GO:0046512">
    <property type="term" value="P:sphingosine biosynthetic process"/>
    <property type="evidence" value="ECO:0007669"/>
    <property type="project" value="TreeGrafter"/>
</dbReference>
<keyword evidence="14" id="KW-0862">Zinc</keyword>
<comment type="pathway">
    <text evidence="2">Lipid metabolism; sphingolipid metabolism.</text>
</comment>
<keyword evidence="10 16" id="KW-0472">Membrane</keyword>
<evidence type="ECO:0000256" key="2">
    <source>
        <dbReference type="ARBA" id="ARBA00004760"/>
    </source>
</evidence>
<evidence type="ECO:0000256" key="14">
    <source>
        <dbReference type="PIRSR" id="PIRSR608901-2"/>
    </source>
</evidence>
<evidence type="ECO:0000256" key="11">
    <source>
        <dbReference type="ARBA" id="ARBA00047401"/>
    </source>
</evidence>
<evidence type="ECO:0000256" key="10">
    <source>
        <dbReference type="ARBA" id="ARBA00023136"/>
    </source>
</evidence>
<dbReference type="GO" id="GO:0017040">
    <property type="term" value="F:N-acylsphingosine amidohydrolase activity"/>
    <property type="evidence" value="ECO:0007669"/>
    <property type="project" value="UniProtKB-EC"/>
</dbReference>
<dbReference type="GeneID" id="113934379"/>
<evidence type="ECO:0000256" key="13">
    <source>
        <dbReference type="ARBA" id="ARBA00049511"/>
    </source>
</evidence>
<comment type="catalytic activity">
    <reaction evidence="12">
        <text>an N-acylsphing-4-enine + H2O = sphing-4-enine + a fatty acid</text>
        <dbReference type="Rhea" id="RHEA:20856"/>
        <dbReference type="ChEBI" id="CHEBI:15377"/>
        <dbReference type="ChEBI" id="CHEBI:28868"/>
        <dbReference type="ChEBI" id="CHEBI:52639"/>
        <dbReference type="ChEBI" id="CHEBI:57756"/>
        <dbReference type="EC" id="3.5.1.23"/>
    </reaction>
    <physiologicalReaction direction="left-to-right" evidence="12">
        <dbReference type="Rhea" id="RHEA:20857"/>
    </physiologicalReaction>
</comment>
<sequence length="445" mass="47286">MALGPAKQTLTGFRGTEGFSLSVSPGVPRRAQPDQCKLPESPQGPGSSGGGAWGESRGACESEPGRWAWAGIGRHRAGPSRFLPPAVARSQGIWTCLELCPRFRTAPLPTCVPPLGWAWPAPTLAFPSRGRSWGRGPRASHVQQAEPSTRGPAGEAPHPAADSSCIKPRPPQSASSSSPGLFSAAGAAAPMPHSGHEHPTLVGPAAGRQLGGGLVRGQLHHRACHRRVLQHGIGSVYFHATLSFLGQMLDELAILWVLMCALAMWFPRRYLPKVFRNDRGRFKAVVCVLSAVTTCLAFVKPAINNISLMTLGVPCTVLLIAELRRCDNVRVFKLGLFSGLWWTLALFCWISDRAFCTFSSALLPTWAVYALPTSMLPPRSPSRALSSSSGPARNGPSSASPTCRSCVPARNHRSRSRDGKAVAGFSACFPSCTGLRLPAKTAGGL</sequence>
<keyword evidence="8" id="KW-0443">Lipid metabolism</keyword>
<proteinExistence type="inferred from homology"/>
<feature type="transmembrane region" description="Helical" evidence="16">
    <location>
        <begin position="252"/>
        <end position="270"/>
    </location>
</feature>
<dbReference type="PANTHER" id="PTHR46139:SF1">
    <property type="entry name" value="ALKALINE CERAMIDASE 2"/>
    <property type="match status" value="1"/>
</dbReference>
<keyword evidence="8" id="KW-0746">Sphingolipid metabolism</keyword>
<evidence type="ECO:0000313" key="18">
    <source>
        <dbReference type="RefSeq" id="XP_027471033.2"/>
    </source>
</evidence>
<evidence type="ECO:0000256" key="3">
    <source>
        <dbReference type="ARBA" id="ARBA00004991"/>
    </source>
</evidence>
<dbReference type="Proteomes" id="UP000515165">
    <property type="component" value="Chromosome 13"/>
</dbReference>
<comment type="subcellular location">
    <subcellularLocation>
        <location evidence="1">Membrane</location>
        <topology evidence="1">Multi-pass membrane protein</topology>
    </subcellularLocation>
</comment>
<dbReference type="UniPathway" id="UPA00222"/>
<keyword evidence="6 16" id="KW-0812">Transmembrane</keyword>
<feature type="binding site" evidence="14">
    <location>
        <position position="239"/>
    </location>
    <ligand>
        <name>Zn(2+)</name>
        <dbReference type="ChEBI" id="CHEBI:29105"/>
        <note>catalytic</note>
    </ligand>
</feature>
<comment type="catalytic activity">
    <reaction evidence="11">
        <text>N-(9Z-octadecenoyl)-sphing-4-enine + H2O = sphing-4-enine + (9Z)-octadecenoate</text>
        <dbReference type="Rhea" id="RHEA:41299"/>
        <dbReference type="ChEBI" id="CHEBI:15377"/>
        <dbReference type="ChEBI" id="CHEBI:30823"/>
        <dbReference type="ChEBI" id="CHEBI:57756"/>
        <dbReference type="ChEBI" id="CHEBI:77996"/>
    </reaction>
    <physiologicalReaction direction="left-to-right" evidence="11">
        <dbReference type="Rhea" id="RHEA:41300"/>
    </physiologicalReaction>
</comment>
<keyword evidence="17" id="KW-1185">Reference proteome</keyword>
<dbReference type="RefSeq" id="XP_027471033.2">
    <property type="nucleotide sequence ID" value="XM_027615232.2"/>
</dbReference>
<comment type="cofactor">
    <cofactor evidence="14">
        <name>Zn(2+)</name>
        <dbReference type="ChEBI" id="CHEBI:29105"/>
    </cofactor>
</comment>
<feature type="compositionally biased region" description="Low complexity" evidence="15">
    <location>
        <begin position="381"/>
        <end position="393"/>
    </location>
</feature>
<comment type="pathway">
    <text evidence="3">Sphingolipid metabolism.</text>
</comment>
<dbReference type="InterPro" id="IPR008901">
    <property type="entry name" value="ACER"/>
</dbReference>
<evidence type="ECO:0000256" key="6">
    <source>
        <dbReference type="ARBA" id="ARBA00022692"/>
    </source>
</evidence>
<dbReference type="GO" id="GO:0046514">
    <property type="term" value="P:ceramide catabolic process"/>
    <property type="evidence" value="ECO:0007669"/>
    <property type="project" value="TreeGrafter"/>
</dbReference>
<organism evidence="17 18">
    <name type="scientific">Zalophus californianus</name>
    <name type="common">California sealion</name>
    <dbReference type="NCBI Taxonomy" id="9704"/>
    <lineage>
        <taxon>Eukaryota</taxon>
        <taxon>Metazoa</taxon>
        <taxon>Chordata</taxon>
        <taxon>Craniata</taxon>
        <taxon>Vertebrata</taxon>
        <taxon>Euteleostomi</taxon>
        <taxon>Mammalia</taxon>
        <taxon>Eutheria</taxon>
        <taxon>Laurasiatheria</taxon>
        <taxon>Carnivora</taxon>
        <taxon>Caniformia</taxon>
        <taxon>Pinnipedia</taxon>
        <taxon>Otariidae</taxon>
        <taxon>Zalophus</taxon>
    </lineage>
</organism>
<reference evidence="18" key="1">
    <citation type="submission" date="2025-08" db="UniProtKB">
        <authorList>
            <consortium name="RefSeq"/>
        </authorList>
    </citation>
    <scope>IDENTIFICATION</scope>
    <source>
        <tissue evidence="18">Blood</tissue>
    </source>
</reference>
<dbReference type="GO" id="GO:0000139">
    <property type="term" value="C:Golgi membrane"/>
    <property type="evidence" value="ECO:0007669"/>
    <property type="project" value="TreeGrafter"/>
</dbReference>
<accession>A0A6J2EZR5</accession>
<comment type="similarity">
    <text evidence="4">Belongs to the alkaline ceramidase family.</text>
</comment>
<keyword evidence="14" id="KW-0479">Metal-binding</keyword>
<evidence type="ECO:0000256" key="9">
    <source>
        <dbReference type="ARBA" id="ARBA00022989"/>
    </source>
</evidence>
<evidence type="ECO:0000256" key="5">
    <source>
        <dbReference type="ARBA" id="ARBA00011891"/>
    </source>
</evidence>
<keyword evidence="7" id="KW-0378">Hydrolase</keyword>
<evidence type="ECO:0000256" key="16">
    <source>
        <dbReference type="SAM" id="Phobius"/>
    </source>
</evidence>
<dbReference type="CTD" id="340485"/>
<protein>
    <recommendedName>
        <fullName evidence="5">ceramidase</fullName>
        <ecNumber evidence="5">3.5.1.23</ecNumber>
    </recommendedName>
</protein>
<evidence type="ECO:0000256" key="7">
    <source>
        <dbReference type="ARBA" id="ARBA00022801"/>
    </source>
</evidence>
<dbReference type="GO" id="GO:0046872">
    <property type="term" value="F:metal ion binding"/>
    <property type="evidence" value="ECO:0007669"/>
    <property type="project" value="UniProtKB-KW"/>
</dbReference>
<feature type="transmembrane region" description="Helical" evidence="16">
    <location>
        <begin position="282"/>
        <end position="299"/>
    </location>
</feature>
<dbReference type="EC" id="3.5.1.23" evidence="5"/>
<gene>
    <name evidence="18" type="primary">ACER2</name>
</gene>
<evidence type="ECO:0000256" key="15">
    <source>
        <dbReference type="SAM" id="MobiDB-lite"/>
    </source>
</evidence>
<keyword evidence="9 16" id="KW-1133">Transmembrane helix</keyword>